<organism evidence="1 2">
    <name type="scientific">Gossypium darwinii</name>
    <name type="common">Darwin's cotton</name>
    <name type="synonym">Gossypium barbadense var. darwinii</name>
    <dbReference type="NCBI Taxonomy" id="34276"/>
    <lineage>
        <taxon>Eukaryota</taxon>
        <taxon>Viridiplantae</taxon>
        <taxon>Streptophyta</taxon>
        <taxon>Embryophyta</taxon>
        <taxon>Tracheophyta</taxon>
        <taxon>Spermatophyta</taxon>
        <taxon>Magnoliopsida</taxon>
        <taxon>eudicotyledons</taxon>
        <taxon>Gunneridae</taxon>
        <taxon>Pentapetalae</taxon>
        <taxon>rosids</taxon>
        <taxon>malvids</taxon>
        <taxon>Malvales</taxon>
        <taxon>Malvaceae</taxon>
        <taxon>Malvoideae</taxon>
        <taxon>Gossypium</taxon>
    </lineage>
</organism>
<evidence type="ECO:0000313" key="1">
    <source>
        <dbReference type="EMBL" id="TYG85897.1"/>
    </source>
</evidence>
<name>A0A5D2DXU8_GOSDA</name>
<sequence length="67" mass="8052">MDVSTYNRFILPGVIKLSNQLQGITFQGHLLYPKIQPQVYYLETCKGLRCKPRRKWKLPLMIWKIWT</sequence>
<protein>
    <submittedName>
        <fullName evidence="1">Uncharacterized protein</fullName>
    </submittedName>
</protein>
<dbReference type="AlphaFoldDB" id="A0A5D2DXU8"/>
<gene>
    <name evidence="1" type="ORF">ES288_A13G091700v1</name>
</gene>
<keyword evidence="2" id="KW-1185">Reference proteome</keyword>
<proteinExistence type="predicted"/>
<dbReference type="Proteomes" id="UP000323506">
    <property type="component" value="Chromosome A13"/>
</dbReference>
<evidence type="ECO:0000313" key="2">
    <source>
        <dbReference type="Proteomes" id="UP000323506"/>
    </source>
</evidence>
<dbReference type="EMBL" id="CM017700">
    <property type="protein sequence ID" value="TYG85897.1"/>
    <property type="molecule type" value="Genomic_DNA"/>
</dbReference>
<accession>A0A5D2DXU8</accession>
<reference evidence="1 2" key="1">
    <citation type="submission" date="2019-06" db="EMBL/GenBank/DDBJ databases">
        <title>WGS assembly of Gossypium darwinii.</title>
        <authorList>
            <person name="Chen Z.J."/>
            <person name="Sreedasyam A."/>
            <person name="Ando A."/>
            <person name="Song Q."/>
            <person name="De L."/>
            <person name="Hulse-Kemp A."/>
            <person name="Ding M."/>
            <person name="Ye W."/>
            <person name="Kirkbride R."/>
            <person name="Jenkins J."/>
            <person name="Plott C."/>
            <person name="Lovell J."/>
            <person name="Lin Y.-M."/>
            <person name="Vaughn R."/>
            <person name="Liu B."/>
            <person name="Li W."/>
            <person name="Simpson S."/>
            <person name="Scheffler B."/>
            <person name="Saski C."/>
            <person name="Grover C."/>
            <person name="Hu G."/>
            <person name="Conover J."/>
            <person name="Carlson J."/>
            <person name="Shu S."/>
            <person name="Boston L."/>
            <person name="Williams M."/>
            <person name="Peterson D."/>
            <person name="Mcgee K."/>
            <person name="Jones D."/>
            <person name="Wendel J."/>
            <person name="Stelly D."/>
            <person name="Grimwood J."/>
            <person name="Schmutz J."/>
        </authorList>
    </citation>
    <scope>NUCLEOTIDE SEQUENCE [LARGE SCALE GENOMIC DNA]</scope>
    <source>
        <strain evidence="1">1808015.09</strain>
    </source>
</reference>